<feature type="transmembrane region" description="Helical" evidence="7">
    <location>
        <begin position="200"/>
        <end position="223"/>
    </location>
</feature>
<reference evidence="11 12" key="1">
    <citation type="journal article" date="2019" name="Nat. Ecol. Evol.">
        <title>Megaphylogeny resolves global patterns of mushroom evolution.</title>
        <authorList>
            <person name="Varga T."/>
            <person name="Krizsan K."/>
            <person name="Foldi C."/>
            <person name="Dima B."/>
            <person name="Sanchez-Garcia M."/>
            <person name="Sanchez-Ramirez S."/>
            <person name="Szollosi G.J."/>
            <person name="Szarkandi J.G."/>
            <person name="Papp V."/>
            <person name="Albert L."/>
            <person name="Andreopoulos W."/>
            <person name="Angelini C."/>
            <person name="Antonin V."/>
            <person name="Barry K.W."/>
            <person name="Bougher N.L."/>
            <person name="Buchanan P."/>
            <person name="Buyck B."/>
            <person name="Bense V."/>
            <person name="Catcheside P."/>
            <person name="Chovatia M."/>
            <person name="Cooper J."/>
            <person name="Damon W."/>
            <person name="Desjardin D."/>
            <person name="Finy P."/>
            <person name="Geml J."/>
            <person name="Haridas S."/>
            <person name="Hughes K."/>
            <person name="Justo A."/>
            <person name="Karasinski D."/>
            <person name="Kautmanova I."/>
            <person name="Kiss B."/>
            <person name="Kocsube S."/>
            <person name="Kotiranta H."/>
            <person name="LaButti K.M."/>
            <person name="Lechner B.E."/>
            <person name="Liimatainen K."/>
            <person name="Lipzen A."/>
            <person name="Lukacs Z."/>
            <person name="Mihaltcheva S."/>
            <person name="Morgado L.N."/>
            <person name="Niskanen T."/>
            <person name="Noordeloos M.E."/>
            <person name="Ohm R.A."/>
            <person name="Ortiz-Santana B."/>
            <person name="Ovrebo C."/>
            <person name="Racz N."/>
            <person name="Riley R."/>
            <person name="Savchenko A."/>
            <person name="Shiryaev A."/>
            <person name="Soop K."/>
            <person name="Spirin V."/>
            <person name="Szebenyi C."/>
            <person name="Tomsovsky M."/>
            <person name="Tulloss R.E."/>
            <person name="Uehling J."/>
            <person name="Grigoriev I.V."/>
            <person name="Vagvolgyi C."/>
            <person name="Papp T."/>
            <person name="Martin F.M."/>
            <person name="Miettinen O."/>
            <person name="Hibbett D.S."/>
            <person name="Nagy L.G."/>
        </authorList>
    </citation>
    <scope>NUCLEOTIDE SEQUENCE [LARGE SCALE GENOMIC DNA]</scope>
    <source>
        <strain evidence="11 12">CBS 309.79</strain>
    </source>
</reference>
<name>A0A5C3QLH4_9AGAR</name>
<dbReference type="GO" id="GO:0016020">
    <property type="term" value="C:membrane"/>
    <property type="evidence" value="ECO:0007669"/>
    <property type="project" value="UniProtKB-SubCell"/>
</dbReference>
<evidence type="ECO:0008006" key="13">
    <source>
        <dbReference type="Google" id="ProtNLM"/>
    </source>
</evidence>
<evidence type="ECO:0000256" key="6">
    <source>
        <dbReference type="SAM" id="MobiDB-lite"/>
    </source>
</evidence>
<keyword evidence="12" id="KW-1185">Reference proteome</keyword>
<feature type="domain" description="Putative ER transporter 6TM N-terminal" evidence="9">
    <location>
        <begin position="16"/>
        <end position="444"/>
    </location>
</feature>
<dbReference type="InterPro" id="IPR018823">
    <property type="entry name" value="ArAE_2_N"/>
</dbReference>
<dbReference type="Pfam" id="PF10334">
    <property type="entry name" value="BRE4"/>
    <property type="match status" value="1"/>
</dbReference>
<dbReference type="STRING" id="1884261.A0A5C3QLH4"/>
<feature type="transmembrane region" description="Helical" evidence="7">
    <location>
        <begin position="661"/>
        <end position="681"/>
    </location>
</feature>
<feature type="transmembrane region" description="Helical" evidence="7">
    <location>
        <begin position="716"/>
        <end position="734"/>
    </location>
</feature>
<keyword evidence="4 7" id="KW-0472">Membrane</keyword>
<evidence type="ECO:0000313" key="12">
    <source>
        <dbReference type="Proteomes" id="UP000305067"/>
    </source>
</evidence>
<evidence type="ECO:0000259" key="8">
    <source>
        <dbReference type="Pfam" id="PF10334"/>
    </source>
</evidence>
<sequence length="1070" mass="118331">MASSNKAGSPPSRLVPEWVKRGLRSRRTLKTWVRCCITFIACMILLVNQTTLVSMGQAGFFAAIIAVMLPPFLPFSLYAFLILTLAVGMFLGWAWGCAAMAAGLSVRDVTLLAQQQADAQAALVGDVPVVSQMQVFIFHGRFLDPRSSAVFGAFLFIGAYFFGLLRAHYPSLTITAIFGTIVLDVMCSFGPLFFSPQYTIASMFLLPTAYYVAIALVSLAIIFPESVNHVWLFNLKENVITPVQKMINLQQRMFEVDLGSLEAWSELQTVSQAISQELVAGVQALLPQVSFAALEVSIGTLSPADLTVVSKHLTILSSRTTGLSAFLQTVHGGMMTESRSRSNDRQTLLRQRIREKELRHQHDLSTLLPILSSASTGLRAQCLKSTDTLLEWFNECNSKRWTNFMKKLNTAHAEDRHAKLTTCLENLEKALSEFKEQERAQLLQPYERFFLPETGRLPEDLINDPTNPEMFTARTLLLCFMFADTLVAFTEEIASLLRTAIELDSKRRKPRIWFPVSFSKRARKAAQGRKDEPDPLSMGNTKDLTSFKERNASVSSDESDATKAPKQKKGKDPRKYQTPDALPPKSALDWFFVHFAAFCRYLRSPESVFGLRHAIVSIALWVPSVCASTAWFAYDNKALWALIMAQVSLAVYAGEQIASFLLRVAGTVIGLLLGMAAWYMGSGHGDGNPYGVVIATSALVAPFMFLRLCSPPQYTAFWLLTGVTIVFVTGYSWIDTHLTSQMVSNSGVGVELGWKRALLVLIGFTAGFIVMLFPRPSTSRVLVRKTLAASIDEFASLIVSELEVFLLEHESHLGNLKSERQSMKSHEVMGTSEARKNRTEALGMKLMDASTRLTALAPSLMTAKFEPGLRGKWPGELYNKLYANQNALVFYMGLLGTTLARLDPNWCDVLVHQTPFLNPSLLSELLSTLAILSSSLANGLSIPGSLPSIGDRLIYHHRMVHYQQKQLLPGGSNTRGPQPGEEGLDSIDTTHVGLFEVTLSVLADDQLPIHSTAVIALANIFRLTDECGAIIKELCGETTFAGFESLREEYLKREEAATLGHHARPSEKQS</sequence>
<evidence type="ECO:0000256" key="3">
    <source>
        <dbReference type="ARBA" id="ARBA00022989"/>
    </source>
</evidence>
<evidence type="ECO:0000313" key="11">
    <source>
        <dbReference type="EMBL" id="TFL02010.1"/>
    </source>
</evidence>
<dbReference type="InterPro" id="IPR049453">
    <property type="entry name" value="Memb_transporter_dom"/>
</dbReference>
<proteinExistence type="predicted"/>
<dbReference type="InterPro" id="IPR018820">
    <property type="entry name" value="BRE4-related_DUF2421"/>
</dbReference>
<evidence type="ECO:0000256" key="2">
    <source>
        <dbReference type="ARBA" id="ARBA00022692"/>
    </source>
</evidence>
<feature type="transmembrane region" description="Helical" evidence="7">
    <location>
        <begin position="687"/>
        <end position="709"/>
    </location>
</feature>
<dbReference type="Pfam" id="PF13515">
    <property type="entry name" value="FUSC_2"/>
    <property type="match status" value="1"/>
</dbReference>
<dbReference type="Proteomes" id="UP000305067">
    <property type="component" value="Unassembled WGS sequence"/>
</dbReference>
<feature type="transmembrane region" description="Helical" evidence="7">
    <location>
        <begin position="172"/>
        <end position="194"/>
    </location>
</feature>
<dbReference type="PANTHER" id="PTHR37994:SF3">
    <property type="entry name" value="ER TRANSPORTER 6TM N-TERMINAL DOMAIN-CONTAINING PROTEIN"/>
    <property type="match status" value="1"/>
</dbReference>
<feature type="transmembrane region" description="Helical" evidence="7">
    <location>
        <begin position="54"/>
        <end position="73"/>
    </location>
</feature>
<feature type="transmembrane region" description="Helical" evidence="7">
    <location>
        <begin position="31"/>
        <end position="48"/>
    </location>
</feature>
<evidence type="ECO:0000256" key="4">
    <source>
        <dbReference type="ARBA" id="ARBA00023136"/>
    </source>
</evidence>
<protein>
    <recommendedName>
        <fullName evidence="13">ER transporter 6TM N-terminal domain-containing protein</fullName>
    </recommendedName>
</protein>
<feature type="coiled-coil region" evidence="5">
    <location>
        <begin position="417"/>
        <end position="444"/>
    </location>
</feature>
<evidence type="ECO:0000256" key="7">
    <source>
        <dbReference type="SAM" id="Phobius"/>
    </source>
</evidence>
<feature type="domain" description="Integral membrane bound transporter" evidence="10">
    <location>
        <begin position="631"/>
        <end position="770"/>
    </location>
</feature>
<dbReference type="EMBL" id="ML178823">
    <property type="protein sequence ID" value="TFL02010.1"/>
    <property type="molecule type" value="Genomic_DNA"/>
</dbReference>
<organism evidence="11 12">
    <name type="scientific">Pterulicium gracile</name>
    <dbReference type="NCBI Taxonomy" id="1884261"/>
    <lineage>
        <taxon>Eukaryota</taxon>
        <taxon>Fungi</taxon>
        <taxon>Dikarya</taxon>
        <taxon>Basidiomycota</taxon>
        <taxon>Agaricomycotina</taxon>
        <taxon>Agaricomycetes</taxon>
        <taxon>Agaricomycetidae</taxon>
        <taxon>Agaricales</taxon>
        <taxon>Pleurotineae</taxon>
        <taxon>Pterulaceae</taxon>
        <taxon>Pterulicium</taxon>
    </lineage>
</organism>
<feature type="region of interest" description="Disordered" evidence="6">
    <location>
        <begin position="524"/>
        <end position="543"/>
    </location>
</feature>
<feature type="transmembrane region" description="Helical" evidence="7">
    <location>
        <begin position="754"/>
        <end position="774"/>
    </location>
</feature>
<gene>
    <name evidence="11" type="ORF">BDV98DRAFT_566533</name>
</gene>
<feature type="transmembrane region" description="Helical" evidence="7">
    <location>
        <begin position="80"/>
        <end position="102"/>
    </location>
</feature>
<comment type="subcellular location">
    <subcellularLocation>
        <location evidence="1">Membrane</location>
        <topology evidence="1">Multi-pass membrane protein</topology>
    </subcellularLocation>
</comment>
<evidence type="ECO:0000256" key="5">
    <source>
        <dbReference type="SAM" id="Coils"/>
    </source>
</evidence>
<feature type="transmembrane region" description="Helical" evidence="7">
    <location>
        <begin position="148"/>
        <end position="165"/>
    </location>
</feature>
<evidence type="ECO:0000256" key="1">
    <source>
        <dbReference type="ARBA" id="ARBA00004141"/>
    </source>
</evidence>
<dbReference type="PANTHER" id="PTHR37994">
    <property type="entry name" value="ARAE_2_N DOMAIN-CONTAINING PROTEIN-RELATED"/>
    <property type="match status" value="1"/>
</dbReference>
<keyword evidence="3 7" id="KW-1133">Transmembrane helix</keyword>
<feature type="region of interest" description="Disordered" evidence="6">
    <location>
        <begin position="549"/>
        <end position="579"/>
    </location>
</feature>
<feature type="domain" description="DUF2421" evidence="8">
    <location>
        <begin position="774"/>
        <end position="1038"/>
    </location>
</feature>
<keyword evidence="5" id="KW-0175">Coiled coil</keyword>
<evidence type="ECO:0000259" key="10">
    <source>
        <dbReference type="Pfam" id="PF13515"/>
    </source>
</evidence>
<evidence type="ECO:0000259" key="9">
    <source>
        <dbReference type="Pfam" id="PF10337"/>
    </source>
</evidence>
<dbReference type="AlphaFoldDB" id="A0A5C3QLH4"/>
<accession>A0A5C3QLH4</accession>
<keyword evidence="2 7" id="KW-0812">Transmembrane</keyword>
<dbReference type="OrthoDB" id="2274698at2759"/>
<dbReference type="Pfam" id="PF10337">
    <property type="entry name" value="ArAE_2_N"/>
    <property type="match status" value="1"/>
</dbReference>